<feature type="domain" description="Reverse transcriptase" evidence="2">
    <location>
        <begin position="202"/>
        <end position="360"/>
    </location>
</feature>
<dbReference type="Gene3D" id="3.30.70.270">
    <property type="match status" value="2"/>
</dbReference>
<feature type="compositionally biased region" description="Low complexity" evidence="1">
    <location>
        <begin position="108"/>
        <end position="122"/>
    </location>
</feature>
<keyword evidence="4" id="KW-1185">Reference proteome</keyword>
<sequence length="421" mass="47452">MELDTSGVCSMVNLSVLRKILPKFQQQPSKRTFVSYTNEKFHCLGYVVVDVAFRGRSRTLNLYVTSFETDSIFGREWIAEFADLLSFNEFFSISESTKPQPTSSDGRPPSTNTAASSSSPAPRLGSLLKKYQGLFNESADKLNGPPADVKFRDGYQPVFARVRQIPFALRDQYAAEIDKKIASGCYRRVSSSQWASPTHIVKKGSKMRITGDYKGTLNPQLVVNEYPIPRVEELFHRLRGATIFSRLDITDAYMSLPCTKKFCDAMTLNTPTHGLIQPTRAQYSVASIPAIWQRRMETVLRGLNCALNFFDDILVFAKSEEEMLRALDATLSRLQEAGLKLRQEKCAFMLSSIEFLGHTVDSSGLHCQNKHIEAIKNTPIPKNANELRTFLGKVTYYHAFIPNLSTVTAPLRELLKNDKFI</sequence>
<dbReference type="Proteomes" id="UP001307889">
    <property type="component" value="Chromosome 1"/>
</dbReference>
<evidence type="ECO:0000313" key="4">
    <source>
        <dbReference type="Proteomes" id="UP001307889"/>
    </source>
</evidence>
<reference evidence="3 4" key="1">
    <citation type="submission" date="2023-09" db="EMBL/GenBank/DDBJ databases">
        <title>Nesidiocoris tenuis whole genome shotgun sequence.</title>
        <authorList>
            <person name="Shibata T."/>
            <person name="Shimoda M."/>
            <person name="Kobayashi T."/>
            <person name="Uehara T."/>
        </authorList>
    </citation>
    <scope>NUCLEOTIDE SEQUENCE [LARGE SCALE GENOMIC DNA]</scope>
    <source>
        <strain evidence="3 4">Japan</strain>
    </source>
</reference>
<dbReference type="InterPro" id="IPR000477">
    <property type="entry name" value="RT_dom"/>
</dbReference>
<protein>
    <recommendedName>
        <fullName evidence="2">Reverse transcriptase domain-containing protein</fullName>
    </recommendedName>
</protein>
<accession>A0ABN7A5D7</accession>
<dbReference type="InterPro" id="IPR043128">
    <property type="entry name" value="Rev_trsase/Diguanyl_cyclase"/>
</dbReference>
<evidence type="ECO:0000259" key="2">
    <source>
        <dbReference type="Pfam" id="PF00078"/>
    </source>
</evidence>
<name>A0ABN7A5D7_9HEMI</name>
<proteinExistence type="predicted"/>
<feature type="region of interest" description="Disordered" evidence="1">
    <location>
        <begin position="96"/>
        <end position="123"/>
    </location>
</feature>
<dbReference type="CDD" id="cd01647">
    <property type="entry name" value="RT_LTR"/>
    <property type="match status" value="1"/>
</dbReference>
<evidence type="ECO:0000256" key="1">
    <source>
        <dbReference type="SAM" id="MobiDB-lite"/>
    </source>
</evidence>
<dbReference type="Pfam" id="PF00078">
    <property type="entry name" value="RVT_1"/>
    <property type="match status" value="1"/>
</dbReference>
<dbReference type="PANTHER" id="PTHR37984:SF13">
    <property type="entry name" value="RIBONUCLEASE H"/>
    <property type="match status" value="1"/>
</dbReference>
<dbReference type="InterPro" id="IPR050951">
    <property type="entry name" value="Retrovirus_Pol_polyprotein"/>
</dbReference>
<dbReference type="EMBL" id="AP028909">
    <property type="protein sequence ID" value="BES87403.1"/>
    <property type="molecule type" value="Genomic_DNA"/>
</dbReference>
<dbReference type="SUPFAM" id="SSF56672">
    <property type="entry name" value="DNA/RNA polymerases"/>
    <property type="match status" value="1"/>
</dbReference>
<evidence type="ECO:0000313" key="3">
    <source>
        <dbReference type="EMBL" id="BES87403.1"/>
    </source>
</evidence>
<organism evidence="3 4">
    <name type="scientific">Nesidiocoris tenuis</name>
    <dbReference type="NCBI Taxonomy" id="355587"/>
    <lineage>
        <taxon>Eukaryota</taxon>
        <taxon>Metazoa</taxon>
        <taxon>Ecdysozoa</taxon>
        <taxon>Arthropoda</taxon>
        <taxon>Hexapoda</taxon>
        <taxon>Insecta</taxon>
        <taxon>Pterygota</taxon>
        <taxon>Neoptera</taxon>
        <taxon>Paraneoptera</taxon>
        <taxon>Hemiptera</taxon>
        <taxon>Heteroptera</taxon>
        <taxon>Panheteroptera</taxon>
        <taxon>Cimicomorpha</taxon>
        <taxon>Miridae</taxon>
        <taxon>Dicyphina</taxon>
        <taxon>Nesidiocoris</taxon>
    </lineage>
</organism>
<feature type="compositionally biased region" description="Polar residues" evidence="1">
    <location>
        <begin position="96"/>
        <end position="105"/>
    </location>
</feature>
<dbReference type="PANTHER" id="PTHR37984">
    <property type="entry name" value="PROTEIN CBG26694"/>
    <property type="match status" value="1"/>
</dbReference>
<dbReference type="InterPro" id="IPR043502">
    <property type="entry name" value="DNA/RNA_pol_sf"/>
</dbReference>
<dbReference type="Gene3D" id="3.10.10.10">
    <property type="entry name" value="HIV Type 1 Reverse Transcriptase, subunit A, domain 1"/>
    <property type="match status" value="1"/>
</dbReference>
<gene>
    <name evidence="3" type="ORF">NTJ_00210</name>
</gene>